<dbReference type="PRINTS" id="PR00099">
    <property type="entry name" value="CPSGATASE"/>
</dbReference>
<dbReference type="SUPFAM" id="SSF52317">
    <property type="entry name" value="Class I glutamine amidotransferase-like"/>
    <property type="match status" value="1"/>
</dbReference>
<dbReference type="GO" id="GO:0005829">
    <property type="term" value="C:cytosol"/>
    <property type="evidence" value="ECO:0007669"/>
    <property type="project" value="TreeGrafter"/>
</dbReference>
<dbReference type="PANTHER" id="PTHR43418:SF4">
    <property type="entry name" value="MULTIFUNCTIONAL TRYPTOPHAN BIOSYNTHESIS PROTEIN"/>
    <property type="match status" value="1"/>
</dbReference>
<dbReference type="NCBIfam" id="TIGR00566">
    <property type="entry name" value="trpG_papA"/>
    <property type="match status" value="1"/>
</dbReference>
<dbReference type="Proteomes" id="UP000441585">
    <property type="component" value="Unassembled WGS sequence"/>
</dbReference>
<keyword evidence="1" id="KW-0315">Glutamine amidotransferase</keyword>
<gene>
    <name evidence="3" type="primary">pabA</name>
    <name evidence="3" type="ORF">GJU41_23660</name>
</gene>
<dbReference type="InterPro" id="IPR050472">
    <property type="entry name" value="Anth_synth/Amidotransfase"/>
</dbReference>
<evidence type="ECO:0000313" key="4">
    <source>
        <dbReference type="Proteomes" id="UP000441585"/>
    </source>
</evidence>
<comment type="caution">
    <text evidence="3">The sequence shown here is derived from an EMBL/GenBank/DDBJ whole genome shotgun (WGS) entry which is preliminary data.</text>
</comment>
<evidence type="ECO:0000256" key="1">
    <source>
        <dbReference type="ARBA" id="ARBA00022962"/>
    </source>
</evidence>
<dbReference type="PROSITE" id="PS51273">
    <property type="entry name" value="GATASE_TYPE_1"/>
    <property type="match status" value="1"/>
</dbReference>
<sequence length="195" mass="21994">MILMIDNYDSFTFNLVQYLGELGEELLVRRNDEITLDEIEELAPDFLMISPGPCSPNEAGISLAAIERFAGKIPIFGVCLGHQSIAQVFGGDVVRAERLMHGKTSEMHHDGKTVFQDIENPFTATRYHSLIVKRETLPECFEITAWTDEAEIMAIRHKTLPIEGVQFHPESIMTSFGKHLLGNFIKTYQPSKKLV</sequence>
<keyword evidence="4" id="KW-1185">Reference proteome</keyword>
<dbReference type="GO" id="GO:0004049">
    <property type="term" value="F:anthranilate synthase activity"/>
    <property type="evidence" value="ECO:0007669"/>
    <property type="project" value="TreeGrafter"/>
</dbReference>
<dbReference type="InterPro" id="IPR006221">
    <property type="entry name" value="TrpG/PapA_dom"/>
</dbReference>
<dbReference type="EMBL" id="WKKF01000020">
    <property type="protein sequence ID" value="MRX56941.1"/>
    <property type="molecule type" value="Genomic_DNA"/>
</dbReference>
<dbReference type="PRINTS" id="PR00097">
    <property type="entry name" value="ANTSNTHASEII"/>
</dbReference>
<dbReference type="CDD" id="cd01743">
    <property type="entry name" value="GATase1_Anthranilate_Synthase"/>
    <property type="match status" value="1"/>
</dbReference>
<dbReference type="GO" id="GO:0000162">
    <property type="term" value="P:L-tryptophan biosynthetic process"/>
    <property type="evidence" value="ECO:0007669"/>
    <property type="project" value="TreeGrafter"/>
</dbReference>
<dbReference type="FunFam" id="3.40.50.880:FF:000003">
    <property type="entry name" value="Anthranilate synthase component II"/>
    <property type="match status" value="1"/>
</dbReference>
<name>A0A6I2MK24_9BACI</name>
<dbReference type="Pfam" id="PF00117">
    <property type="entry name" value="GATase"/>
    <property type="match status" value="1"/>
</dbReference>
<dbReference type="NCBIfam" id="NF005799">
    <property type="entry name" value="PRK07649.1"/>
    <property type="match status" value="1"/>
</dbReference>
<dbReference type="InterPro" id="IPR017926">
    <property type="entry name" value="GATASE"/>
</dbReference>
<dbReference type="RefSeq" id="WP_154319774.1">
    <property type="nucleotide sequence ID" value="NZ_CAJGAA010000015.1"/>
</dbReference>
<dbReference type="Gene3D" id="3.40.50.880">
    <property type="match status" value="1"/>
</dbReference>
<dbReference type="AlphaFoldDB" id="A0A6I2MK24"/>
<feature type="domain" description="Glutamine amidotransferase" evidence="2">
    <location>
        <begin position="3"/>
        <end position="185"/>
    </location>
</feature>
<reference evidence="3 4" key="1">
    <citation type="submission" date="2019-11" db="EMBL/GenBank/DDBJ databases">
        <title>Bacillus idriensis genome.</title>
        <authorList>
            <person name="Konopka E.N."/>
            <person name="Newman J.D."/>
        </authorList>
    </citation>
    <scope>NUCLEOTIDE SEQUENCE [LARGE SCALE GENOMIC DNA]</scope>
    <source>
        <strain evidence="3 4">DSM 19097</strain>
    </source>
</reference>
<dbReference type="PRINTS" id="PR00096">
    <property type="entry name" value="GATASE"/>
</dbReference>
<evidence type="ECO:0000313" key="3">
    <source>
        <dbReference type="EMBL" id="MRX56941.1"/>
    </source>
</evidence>
<accession>A0A6I2MK24</accession>
<evidence type="ECO:0000259" key="2">
    <source>
        <dbReference type="Pfam" id="PF00117"/>
    </source>
</evidence>
<dbReference type="InterPro" id="IPR029062">
    <property type="entry name" value="Class_I_gatase-like"/>
</dbReference>
<protein>
    <submittedName>
        <fullName evidence="3">Aminodeoxychorismate/anthranilate synthase component II</fullName>
    </submittedName>
</protein>
<dbReference type="PANTHER" id="PTHR43418">
    <property type="entry name" value="MULTIFUNCTIONAL TRYPTOPHAN BIOSYNTHESIS PROTEIN-RELATED"/>
    <property type="match status" value="1"/>
</dbReference>
<proteinExistence type="predicted"/>
<organism evidence="3 4">
    <name type="scientific">Metabacillus idriensis</name>
    <dbReference type="NCBI Taxonomy" id="324768"/>
    <lineage>
        <taxon>Bacteria</taxon>
        <taxon>Bacillati</taxon>
        <taxon>Bacillota</taxon>
        <taxon>Bacilli</taxon>
        <taxon>Bacillales</taxon>
        <taxon>Bacillaceae</taxon>
        <taxon>Metabacillus</taxon>
    </lineage>
</organism>